<dbReference type="PANTHER" id="PTHR43132:SF6">
    <property type="entry name" value="HTH-TYPE TRANSCRIPTIONAL REPRESSOR CZRA"/>
    <property type="match status" value="1"/>
</dbReference>
<organism evidence="6 7">
    <name type="scientific">Kitasatospora purpeofusca</name>
    <dbReference type="NCBI Taxonomy" id="67352"/>
    <lineage>
        <taxon>Bacteria</taxon>
        <taxon>Bacillati</taxon>
        <taxon>Actinomycetota</taxon>
        <taxon>Actinomycetes</taxon>
        <taxon>Kitasatosporales</taxon>
        <taxon>Streptomycetaceae</taxon>
        <taxon>Kitasatospora</taxon>
    </lineage>
</organism>
<dbReference type="SMART" id="SM00419">
    <property type="entry name" value="HTH_CRP"/>
    <property type="match status" value="1"/>
</dbReference>
<evidence type="ECO:0000313" key="7">
    <source>
        <dbReference type="Proteomes" id="UP001432222"/>
    </source>
</evidence>
<evidence type="ECO:0000259" key="4">
    <source>
        <dbReference type="SMART" id="SM00418"/>
    </source>
</evidence>
<dbReference type="RefSeq" id="WP_328953987.1">
    <property type="nucleotide sequence ID" value="NZ_CP108110.1"/>
</dbReference>
<dbReference type="Gene3D" id="1.10.10.10">
    <property type="entry name" value="Winged helix-like DNA-binding domain superfamily/Winged helix DNA-binding domain"/>
    <property type="match status" value="1"/>
</dbReference>
<keyword evidence="1" id="KW-0805">Transcription regulation</keyword>
<proteinExistence type="predicted"/>
<keyword evidence="3" id="KW-0804">Transcription</keyword>
<dbReference type="Proteomes" id="UP001432222">
    <property type="component" value="Chromosome"/>
</dbReference>
<name>A0ABZ1TVI0_9ACTN</name>
<dbReference type="InterPro" id="IPR051011">
    <property type="entry name" value="Metal_resp_trans_reg"/>
</dbReference>
<dbReference type="SUPFAM" id="SSF46785">
    <property type="entry name" value="Winged helix' DNA-binding domain"/>
    <property type="match status" value="1"/>
</dbReference>
<reference evidence="6" key="1">
    <citation type="submission" date="2022-10" db="EMBL/GenBank/DDBJ databases">
        <title>The complete genomes of actinobacterial strains from the NBC collection.</title>
        <authorList>
            <person name="Joergensen T.S."/>
            <person name="Alvarez Arevalo M."/>
            <person name="Sterndorff E.B."/>
            <person name="Faurdal D."/>
            <person name="Vuksanovic O."/>
            <person name="Mourched A.-S."/>
            <person name="Charusanti P."/>
            <person name="Shaw S."/>
            <person name="Blin K."/>
            <person name="Weber T."/>
        </authorList>
    </citation>
    <scope>NUCLEOTIDE SEQUENCE</scope>
    <source>
        <strain evidence="6">NBC_00222</strain>
    </source>
</reference>
<dbReference type="CDD" id="cd00090">
    <property type="entry name" value="HTH_ARSR"/>
    <property type="match status" value="1"/>
</dbReference>
<dbReference type="InterPro" id="IPR012318">
    <property type="entry name" value="HTH_CRP"/>
</dbReference>
<feature type="domain" description="HTH crp-type" evidence="5">
    <location>
        <begin position="274"/>
        <end position="324"/>
    </location>
</feature>
<dbReference type="InterPro" id="IPR036390">
    <property type="entry name" value="WH_DNA-bd_sf"/>
</dbReference>
<dbReference type="SMART" id="SM00418">
    <property type="entry name" value="HTH_ARSR"/>
    <property type="match status" value="1"/>
</dbReference>
<protein>
    <submittedName>
        <fullName evidence="6">Winged helix-turn-helix domain-containing protein</fullName>
    </submittedName>
</protein>
<keyword evidence="2" id="KW-0238">DNA-binding</keyword>
<sequence>MFEFRLGVEDLAATWFAYSPLQEAVLGLRARRWASYYPEQQPWIAGWQDRWETLDTVLLDALITPTAFVPDFLTPRPAVPRPDFHDELAELARTPPEEVRADVLAAYSGDGSPLPPVLAALIDHPAELRDRVAEALSAYWTRCLAPTWWPRARSVLEADLAYRGRMLSERGSEGLFADLDGRISWRAGVLRLDDSNPAVRALGTSVDVAGRGMVLIPTLSGRGAQTDITQDGPPLIAYPARGRATMAEGLAGRAGPGGAPAALVGLVGAARARLLVLLASPASTTELAHRLGVTPGAVSRHLGALTAAGLLDRTRHGRRVLYRRSTLGDALTCRGG</sequence>
<evidence type="ECO:0000313" key="6">
    <source>
        <dbReference type="EMBL" id="WUQ82946.1"/>
    </source>
</evidence>
<dbReference type="InterPro" id="IPR001845">
    <property type="entry name" value="HTH_ArsR_DNA-bd_dom"/>
</dbReference>
<evidence type="ECO:0000256" key="2">
    <source>
        <dbReference type="ARBA" id="ARBA00023125"/>
    </source>
</evidence>
<keyword evidence="7" id="KW-1185">Reference proteome</keyword>
<gene>
    <name evidence="6" type="ORF">OHA16_08130</name>
</gene>
<dbReference type="Pfam" id="PF12840">
    <property type="entry name" value="HTH_20"/>
    <property type="match status" value="1"/>
</dbReference>
<dbReference type="EMBL" id="CP108110">
    <property type="protein sequence ID" value="WUQ82946.1"/>
    <property type="molecule type" value="Genomic_DNA"/>
</dbReference>
<evidence type="ECO:0000256" key="3">
    <source>
        <dbReference type="ARBA" id="ARBA00023163"/>
    </source>
</evidence>
<accession>A0ABZ1TVI0</accession>
<dbReference type="InterPro" id="IPR036388">
    <property type="entry name" value="WH-like_DNA-bd_sf"/>
</dbReference>
<feature type="domain" description="HTH arsR-type" evidence="4">
    <location>
        <begin position="261"/>
        <end position="332"/>
    </location>
</feature>
<dbReference type="InterPro" id="IPR011991">
    <property type="entry name" value="ArsR-like_HTH"/>
</dbReference>
<evidence type="ECO:0000259" key="5">
    <source>
        <dbReference type="SMART" id="SM00419"/>
    </source>
</evidence>
<dbReference type="PANTHER" id="PTHR43132">
    <property type="entry name" value="ARSENICAL RESISTANCE OPERON REPRESSOR ARSR-RELATED"/>
    <property type="match status" value="1"/>
</dbReference>
<evidence type="ECO:0000256" key="1">
    <source>
        <dbReference type="ARBA" id="ARBA00023015"/>
    </source>
</evidence>